<keyword evidence="1" id="KW-0812">Transmembrane</keyword>
<dbReference type="KEGG" id="dalk:DSCA_38810"/>
<sequence length="57" mass="6045">MTDFILAGLSAGLFAFCALFVVSFVVLGLITGAIHVAALVYRNLVSGKNQPYQEQAV</sequence>
<protein>
    <submittedName>
        <fullName evidence="2">Uncharacterized protein</fullName>
    </submittedName>
</protein>
<gene>
    <name evidence="2" type="ORF">DSCA_38810</name>
</gene>
<evidence type="ECO:0000313" key="2">
    <source>
        <dbReference type="EMBL" id="BBO69951.1"/>
    </source>
</evidence>
<organism evidence="2 3">
    <name type="scientific">Desulfosarcina alkanivorans</name>
    <dbReference type="NCBI Taxonomy" id="571177"/>
    <lineage>
        <taxon>Bacteria</taxon>
        <taxon>Pseudomonadati</taxon>
        <taxon>Thermodesulfobacteriota</taxon>
        <taxon>Desulfobacteria</taxon>
        <taxon>Desulfobacterales</taxon>
        <taxon>Desulfosarcinaceae</taxon>
        <taxon>Desulfosarcina</taxon>
    </lineage>
</organism>
<evidence type="ECO:0000256" key="1">
    <source>
        <dbReference type="SAM" id="Phobius"/>
    </source>
</evidence>
<reference evidence="2 3" key="1">
    <citation type="submission" date="2019-11" db="EMBL/GenBank/DDBJ databases">
        <title>Comparative genomics of hydrocarbon-degrading Desulfosarcina strains.</title>
        <authorList>
            <person name="Watanabe M."/>
            <person name="Kojima H."/>
            <person name="Fukui M."/>
        </authorList>
    </citation>
    <scope>NUCLEOTIDE SEQUENCE [LARGE SCALE GENOMIC DNA]</scope>
    <source>
        <strain evidence="2 3">PL12</strain>
    </source>
</reference>
<name>A0A5K7YSJ2_9BACT</name>
<dbReference type="RefSeq" id="WP_155317938.1">
    <property type="nucleotide sequence ID" value="NZ_AP021874.1"/>
</dbReference>
<keyword evidence="3" id="KW-1185">Reference proteome</keyword>
<evidence type="ECO:0000313" key="3">
    <source>
        <dbReference type="Proteomes" id="UP000427906"/>
    </source>
</evidence>
<dbReference type="EMBL" id="AP021874">
    <property type="protein sequence ID" value="BBO69951.1"/>
    <property type="molecule type" value="Genomic_DNA"/>
</dbReference>
<dbReference type="AlphaFoldDB" id="A0A5K7YSJ2"/>
<keyword evidence="1" id="KW-1133">Transmembrane helix</keyword>
<feature type="transmembrane region" description="Helical" evidence="1">
    <location>
        <begin position="12"/>
        <end position="41"/>
    </location>
</feature>
<proteinExistence type="predicted"/>
<accession>A0A5K7YSJ2</accession>
<dbReference type="Proteomes" id="UP000427906">
    <property type="component" value="Chromosome"/>
</dbReference>
<keyword evidence="1" id="KW-0472">Membrane</keyword>